<dbReference type="InterPro" id="IPR024079">
    <property type="entry name" value="MetalloPept_cat_dom_sf"/>
</dbReference>
<feature type="binding site" evidence="17">
    <location>
        <position position="176"/>
    </location>
    <ligand>
        <name>Ca(2+)</name>
        <dbReference type="ChEBI" id="CHEBI:29108"/>
        <label>3</label>
    </ligand>
</feature>
<feature type="binding site" evidence="17">
    <location>
        <position position="236"/>
    </location>
    <ligand>
        <name>Zn(2+)</name>
        <dbReference type="ChEBI" id="CHEBI:29105"/>
        <label>2</label>
        <note>catalytic</note>
    </ligand>
</feature>
<evidence type="ECO:0000313" key="24">
    <source>
        <dbReference type="Proteomes" id="UP000011518"/>
    </source>
</evidence>
<dbReference type="GO" id="GO:0006508">
    <property type="term" value="P:proteolysis"/>
    <property type="evidence" value="ECO:0007669"/>
    <property type="project" value="UniProtKB-KW"/>
</dbReference>
<name>L9KR42_TUPCH</name>
<dbReference type="InterPro" id="IPR021190">
    <property type="entry name" value="Pept_M10A"/>
</dbReference>
<dbReference type="SUPFAM" id="SSF47090">
    <property type="entry name" value="PGBD-like"/>
    <property type="match status" value="1"/>
</dbReference>
<dbReference type="GO" id="GO:0031012">
    <property type="term" value="C:extracellular matrix"/>
    <property type="evidence" value="ECO:0007669"/>
    <property type="project" value="InterPro"/>
</dbReference>
<dbReference type="FunFam" id="3.40.390.10:FF:000007">
    <property type="entry name" value="Collagenase 3"/>
    <property type="match status" value="1"/>
</dbReference>
<feature type="short sequence motif" description="Cysteine switch" evidence="19">
    <location>
        <begin position="90"/>
        <end position="97"/>
    </location>
</feature>
<accession>L9KR42</accession>
<dbReference type="SMART" id="SM00235">
    <property type="entry name" value="ZnMc"/>
    <property type="match status" value="1"/>
</dbReference>
<reference evidence="24" key="2">
    <citation type="journal article" date="2013" name="Nat. Commun.">
        <title>Genome of the Chinese tree shrew.</title>
        <authorList>
            <person name="Fan Y."/>
            <person name="Huang Z.Y."/>
            <person name="Cao C.C."/>
            <person name="Chen C.S."/>
            <person name="Chen Y.X."/>
            <person name="Fan D.D."/>
            <person name="He J."/>
            <person name="Hou H.L."/>
            <person name="Hu L."/>
            <person name="Hu X.T."/>
            <person name="Jiang X.T."/>
            <person name="Lai R."/>
            <person name="Lang Y.S."/>
            <person name="Liang B."/>
            <person name="Liao S.G."/>
            <person name="Mu D."/>
            <person name="Ma Y.Y."/>
            <person name="Niu Y.Y."/>
            <person name="Sun X.Q."/>
            <person name="Xia J.Q."/>
            <person name="Xiao J."/>
            <person name="Xiong Z.Q."/>
            <person name="Xu L."/>
            <person name="Yang L."/>
            <person name="Zhang Y."/>
            <person name="Zhao W."/>
            <person name="Zhao X.D."/>
            <person name="Zheng Y.T."/>
            <person name="Zhou J.M."/>
            <person name="Zhu Y.B."/>
            <person name="Zhang G.J."/>
            <person name="Wang J."/>
            <person name="Yao Y.G."/>
        </authorList>
    </citation>
    <scope>NUCLEOTIDE SEQUENCE [LARGE SCALE GENOMIC DNA]</scope>
</reference>
<dbReference type="InterPro" id="IPR033739">
    <property type="entry name" value="M10A_MMP"/>
</dbReference>
<dbReference type="SMART" id="SM00120">
    <property type="entry name" value="HX"/>
    <property type="match status" value="3"/>
</dbReference>
<feature type="binding site" evidence="16">
    <location>
        <position position="222"/>
    </location>
    <ligand>
        <name>Zn(2+)</name>
        <dbReference type="ChEBI" id="CHEBI:29105"/>
        <label>2</label>
        <note>catalytic</note>
    </ligand>
</feature>
<comment type="subcellular location">
    <subcellularLocation>
        <location evidence="1">Secreted</location>
        <location evidence="1">Extracellular space</location>
        <location evidence="1">Extracellular matrix</location>
    </subcellularLocation>
</comment>
<proteinExistence type="inferred from homology"/>
<feature type="repeat" description="Hemopexin" evidence="20">
    <location>
        <begin position="292"/>
        <end position="340"/>
    </location>
</feature>
<dbReference type="Pfam" id="PF01471">
    <property type="entry name" value="PG_binding_1"/>
    <property type="match status" value="1"/>
</dbReference>
<gene>
    <name evidence="23" type="ORF">TREES_T100006575</name>
</gene>
<feature type="binding site" evidence="17">
    <location>
        <position position="175"/>
    </location>
    <ligand>
        <name>Ca(2+)</name>
        <dbReference type="ChEBI" id="CHEBI:29108"/>
        <label>3</label>
    </ligand>
</feature>
<evidence type="ECO:0000256" key="21">
    <source>
        <dbReference type="SAM" id="SignalP"/>
    </source>
</evidence>
<feature type="binding site" evidence="17">
    <location>
        <position position="345"/>
    </location>
    <ligand>
        <name>Ca(2+)</name>
        <dbReference type="ChEBI" id="CHEBI:29108"/>
        <label>4</label>
    </ligand>
</feature>
<dbReference type="PROSITE" id="PS51642">
    <property type="entry name" value="HEMOPEXIN_2"/>
    <property type="match status" value="1"/>
</dbReference>
<evidence type="ECO:0000256" key="20">
    <source>
        <dbReference type="PROSITE-ProRule" id="PRU01011"/>
    </source>
</evidence>
<dbReference type="InterPro" id="IPR036365">
    <property type="entry name" value="PGBD-like_sf"/>
</dbReference>
<feature type="binding site" evidence="17">
    <location>
        <position position="347"/>
    </location>
    <ligand>
        <name>Ca(2+)</name>
        <dbReference type="ChEBI" id="CHEBI:29108"/>
        <label>5</label>
    </ligand>
</feature>
<evidence type="ECO:0000256" key="19">
    <source>
        <dbReference type="PIRSR" id="PIRSR621190-5"/>
    </source>
</evidence>
<dbReference type="GO" id="GO:0030574">
    <property type="term" value="P:collagen catabolic process"/>
    <property type="evidence" value="ECO:0007669"/>
    <property type="project" value="TreeGrafter"/>
</dbReference>
<organism evidence="23 24">
    <name type="scientific">Tupaia chinensis</name>
    <name type="common">Chinese tree shrew</name>
    <name type="synonym">Tupaia belangeri chinensis</name>
    <dbReference type="NCBI Taxonomy" id="246437"/>
    <lineage>
        <taxon>Eukaryota</taxon>
        <taxon>Metazoa</taxon>
        <taxon>Chordata</taxon>
        <taxon>Craniata</taxon>
        <taxon>Vertebrata</taxon>
        <taxon>Euteleostomi</taxon>
        <taxon>Mammalia</taxon>
        <taxon>Eutheria</taxon>
        <taxon>Euarchontoglires</taxon>
        <taxon>Scandentia</taxon>
        <taxon>Tupaiidae</taxon>
        <taxon>Tupaia</taxon>
    </lineage>
</organism>
<feature type="binding site" evidence="17">
    <location>
        <position position="201"/>
    </location>
    <ligand>
        <name>Ca(2+)</name>
        <dbReference type="ChEBI" id="CHEBI:29108"/>
        <label>3</label>
    </ligand>
</feature>
<comment type="cofactor">
    <cofactor evidence="17">
        <name>Ca(2+)</name>
        <dbReference type="ChEBI" id="CHEBI:29108"/>
    </cofactor>
    <text evidence="17">Can bind about 5 Ca(2+) ions per subunit.</text>
</comment>
<dbReference type="InterPro" id="IPR002477">
    <property type="entry name" value="Peptidoglycan-bd-like"/>
</dbReference>
<feature type="binding site" evidence="17">
    <location>
        <position position="298"/>
    </location>
    <ligand>
        <name>Ca(2+)</name>
        <dbReference type="ChEBI" id="CHEBI:29108"/>
        <label>5</label>
    </ligand>
</feature>
<keyword evidence="11 17" id="KW-0106">Calcium</keyword>
<keyword evidence="9" id="KW-0378">Hydrolase</keyword>
<keyword evidence="4" id="KW-0272">Extracellular matrix</keyword>
<sequence>MKPLAFLVLLYLPICSTSPLNGSAKQEDPDMDLVQQYLENYYNLTKDMKPFERRKDSSLVVKKIQEMQKFLGLEVTGKLDSATLRVMRKPRCGVPDVGRFSTFPGTPKWKKTHLTYRIVSYTPDLPRHVVDSTIDKALKVWKDVTPLTFSRTYDREADIMISFVVKEHGDFFPFDGPGSSLAHAYPPGPGVEGDVHFDDDEKWTEDMSGTNLFLVAAHELGHSLGLFHSTNTEALMYPLYKSFTDLAQFRLAQDDVDGIQSLYGNKFWAIRGTEVQANYPKSIRTLGFPPTVRKIDAAVSDVEKKKTYFFVGDKYWRFNENSHSMEQGFPRLIAHDFPGIEQKVDAVVKEFGFFYFFSGPSRFAFDPNAKTVAHAMNSSTWLYC</sequence>
<evidence type="ECO:0000256" key="9">
    <source>
        <dbReference type="ARBA" id="ARBA00022801"/>
    </source>
</evidence>
<dbReference type="GO" id="GO:0030198">
    <property type="term" value="P:extracellular matrix organization"/>
    <property type="evidence" value="ECO:0007669"/>
    <property type="project" value="TreeGrafter"/>
</dbReference>
<dbReference type="InterPro" id="IPR001818">
    <property type="entry name" value="Pept_M10_metallopeptidase"/>
</dbReference>
<evidence type="ECO:0000256" key="12">
    <source>
        <dbReference type="ARBA" id="ARBA00023049"/>
    </source>
</evidence>
<dbReference type="PIRSF" id="PIRSF001191">
    <property type="entry name" value="Peptidase_M10A_matrix"/>
    <property type="match status" value="1"/>
</dbReference>
<evidence type="ECO:0000256" key="6">
    <source>
        <dbReference type="ARBA" id="ARBA00022723"/>
    </source>
</evidence>
<dbReference type="SUPFAM" id="SSF50923">
    <property type="entry name" value="Hemopexin-like domain"/>
    <property type="match status" value="1"/>
</dbReference>
<dbReference type="InterPro" id="IPR018487">
    <property type="entry name" value="Hemopexin-like_repeat"/>
</dbReference>
<feature type="binding site" evidence="17">
    <location>
        <position position="199"/>
    </location>
    <ligand>
        <name>Ca(2+)</name>
        <dbReference type="ChEBI" id="CHEBI:29108"/>
        <label>1</label>
    </ligand>
</feature>
<evidence type="ECO:0000259" key="22">
    <source>
        <dbReference type="SMART" id="SM00235"/>
    </source>
</evidence>
<evidence type="ECO:0000256" key="4">
    <source>
        <dbReference type="ARBA" id="ARBA00022530"/>
    </source>
</evidence>
<dbReference type="PROSITE" id="PS00546">
    <property type="entry name" value="CYSTEINE_SWITCH"/>
    <property type="match status" value="1"/>
</dbReference>
<keyword evidence="13" id="KW-0865">Zymogen</keyword>
<feature type="signal peptide" evidence="21">
    <location>
        <begin position="1"/>
        <end position="17"/>
    </location>
</feature>
<evidence type="ECO:0000256" key="13">
    <source>
        <dbReference type="ARBA" id="ARBA00023145"/>
    </source>
</evidence>
<evidence type="ECO:0000256" key="11">
    <source>
        <dbReference type="ARBA" id="ARBA00022837"/>
    </source>
</evidence>
<dbReference type="Pfam" id="PF00045">
    <property type="entry name" value="Hemopexin"/>
    <property type="match status" value="1"/>
</dbReference>
<evidence type="ECO:0000256" key="5">
    <source>
        <dbReference type="ARBA" id="ARBA00022670"/>
    </source>
</evidence>
<keyword evidence="24" id="KW-1185">Reference proteome</keyword>
<feature type="binding site" evidence="17">
    <location>
        <position position="183"/>
    </location>
    <ligand>
        <name>Zn(2+)</name>
        <dbReference type="ChEBI" id="CHEBI:29105"/>
        <label>1</label>
    </ligand>
</feature>
<feature type="active site" evidence="15">
    <location>
        <position position="219"/>
    </location>
</feature>
<dbReference type="CDD" id="cd00094">
    <property type="entry name" value="HX"/>
    <property type="match status" value="1"/>
</dbReference>
<dbReference type="GO" id="GO:0008270">
    <property type="term" value="F:zinc ion binding"/>
    <property type="evidence" value="ECO:0007669"/>
    <property type="project" value="InterPro"/>
</dbReference>
<keyword evidence="5" id="KW-0645">Protease</keyword>
<keyword evidence="6 16" id="KW-0479">Metal-binding</keyword>
<dbReference type="InterPro" id="IPR006026">
    <property type="entry name" value="Peptidase_Metallo"/>
</dbReference>
<keyword evidence="3" id="KW-0964">Secreted</keyword>
<dbReference type="Pfam" id="PF00413">
    <property type="entry name" value="Peptidase_M10"/>
    <property type="match status" value="1"/>
</dbReference>
<dbReference type="CDD" id="cd04278">
    <property type="entry name" value="ZnMc_MMP"/>
    <property type="match status" value="1"/>
</dbReference>
<feature type="domain" description="Peptidase metallopeptidase" evidence="22">
    <location>
        <begin position="105"/>
        <end position="265"/>
    </location>
</feature>
<feature type="binding site" evidence="17">
    <location>
        <position position="201"/>
    </location>
    <ligand>
        <name>Ca(2+)</name>
        <dbReference type="ChEBI" id="CHEBI:29108"/>
        <label>1</label>
    </ligand>
</feature>
<evidence type="ECO:0000256" key="3">
    <source>
        <dbReference type="ARBA" id="ARBA00022525"/>
    </source>
</evidence>
<feature type="binding site" description="in inhibited form" evidence="17">
    <location>
        <position position="92"/>
    </location>
    <ligand>
        <name>Zn(2+)</name>
        <dbReference type="ChEBI" id="CHEBI:29105"/>
        <label>2</label>
        <note>catalytic</note>
    </ligand>
</feature>
<evidence type="ECO:0000256" key="15">
    <source>
        <dbReference type="PIRSR" id="PIRSR001191-1"/>
    </source>
</evidence>
<dbReference type="PANTHER" id="PTHR10201">
    <property type="entry name" value="MATRIX METALLOPROTEINASE"/>
    <property type="match status" value="1"/>
</dbReference>
<feature type="binding site" evidence="16">
    <location>
        <position position="228"/>
    </location>
    <ligand>
        <name>Zn(2+)</name>
        <dbReference type="ChEBI" id="CHEBI:29105"/>
        <label>2</label>
        <note>catalytic</note>
    </ligand>
</feature>
<keyword evidence="8" id="KW-0677">Repeat</keyword>
<dbReference type="Gene3D" id="3.40.390.10">
    <property type="entry name" value="Collagenase (Catalytic Domain)"/>
    <property type="match status" value="1"/>
</dbReference>
<dbReference type="GO" id="GO:0004222">
    <property type="term" value="F:metalloendopeptidase activity"/>
    <property type="evidence" value="ECO:0007669"/>
    <property type="project" value="InterPro"/>
</dbReference>
<protein>
    <submittedName>
        <fullName evidence="23">Stromelysin-1</fullName>
    </submittedName>
</protein>
<feature type="chain" id="PRO_5003999681" evidence="21">
    <location>
        <begin position="18"/>
        <end position="384"/>
    </location>
</feature>
<evidence type="ECO:0000256" key="16">
    <source>
        <dbReference type="PIRSR" id="PIRSR001191-2"/>
    </source>
</evidence>
<reference evidence="24" key="1">
    <citation type="submission" date="2012-07" db="EMBL/GenBank/DDBJ databases">
        <title>Genome of the Chinese tree shrew, a rising model animal genetically related to primates.</title>
        <authorList>
            <person name="Zhang G."/>
            <person name="Fan Y."/>
            <person name="Yao Y."/>
            <person name="Huang Z."/>
        </authorList>
    </citation>
    <scope>NUCLEOTIDE SEQUENCE [LARGE SCALE GENOMIC DNA]</scope>
</reference>
<dbReference type="STRING" id="246437.L9KR42"/>
<evidence type="ECO:0000256" key="10">
    <source>
        <dbReference type="ARBA" id="ARBA00022833"/>
    </source>
</evidence>
<evidence type="ECO:0000256" key="14">
    <source>
        <dbReference type="ARBA" id="ARBA00023157"/>
    </source>
</evidence>
<feature type="binding site" evidence="17">
    <location>
        <position position="168"/>
    </location>
    <ligand>
        <name>Zn(2+)</name>
        <dbReference type="ChEBI" id="CHEBI:29105"/>
        <label>1</label>
    </ligand>
</feature>
<evidence type="ECO:0000256" key="8">
    <source>
        <dbReference type="ARBA" id="ARBA00022737"/>
    </source>
</evidence>
<feature type="binding site" evidence="17">
    <location>
        <position position="170"/>
    </location>
    <ligand>
        <name>Zn(2+)</name>
        <dbReference type="ChEBI" id="CHEBI:29105"/>
        <label>1</label>
    </ligand>
</feature>
<comment type="cofactor">
    <cofactor evidence="17">
        <name>Zn(2+)</name>
        <dbReference type="ChEBI" id="CHEBI:29105"/>
    </cofactor>
    <text evidence="17">Binds 2 Zn(2+) ions per subunit.</text>
</comment>
<dbReference type="InParanoid" id="L9KR42"/>
<feature type="binding site" evidence="17">
    <location>
        <position position="124"/>
    </location>
    <ligand>
        <name>Ca(2+)</name>
        <dbReference type="ChEBI" id="CHEBI:29108"/>
        <label>1</label>
    </ligand>
</feature>
<dbReference type="InterPro" id="IPR036375">
    <property type="entry name" value="Hemopexin-like_dom_sf"/>
</dbReference>
<keyword evidence="12" id="KW-0482">Metalloprotease</keyword>
<dbReference type="Proteomes" id="UP000011518">
    <property type="component" value="Unassembled WGS sequence"/>
</dbReference>
<feature type="modified residue" description="Phosphotyrosine; by PKDCC" evidence="18">
    <location>
        <position position="279"/>
    </location>
</feature>
<comment type="similarity">
    <text evidence="2">Belongs to the peptidase M10A family.</text>
</comment>
<dbReference type="InterPro" id="IPR021158">
    <property type="entry name" value="Pept_M10A_Zn_BS"/>
</dbReference>
<evidence type="ECO:0000256" key="7">
    <source>
        <dbReference type="ARBA" id="ARBA00022729"/>
    </source>
</evidence>
<evidence type="ECO:0000256" key="17">
    <source>
        <dbReference type="PIRSR" id="PIRSR621190-2"/>
    </source>
</evidence>
<feature type="binding site" evidence="17">
    <location>
        <position position="194"/>
    </location>
    <ligand>
        <name>Ca(2+)</name>
        <dbReference type="ChEBI" id="CHEBI:29108"/>
        <label>2</label>
    </ligand>
</feature>
<dbReference type="FunFam" id="2.110.10.10:FF:000002">
    <property type="entry name" value="Matrix metallopeptidase 3"/>
    <property type="match status" value="1"/>
</dbReference>
<evidence type="ECO:0000313" key="23">
    <source>
        <dbReference type="EMBL" id="ELW64939.1"/>
    </source>
</evidence>
<evidence type="ECO:0000256" key="2">
    <source>
        <dbReference type="ARBA" id="ARBA00010370"/>
    </source>
</evidence>
<feature type="binding site" evidence="17">
    <location>
        <position position="196"/>
    </location>
    <ligand>
        <name>Zn(2+)</name>
        <dbReference type="ChEBI" id="CHEBI:29105"/>
        <label>1</label>
    </ligand>
</feature>
<dbReference type="InterPro" id="IPR000585">
    <property type="entry name" value="Hemopexin-like_dom"/>
</dbReference>
<dbReference type="MEROPS" id="M10.006"/>
<evidence type="ECO:0000256" key="18">
    <source>
        <dbReference type="PIRSR" id="PIRSR621190-4"/>
    </source>
</evidence>
<feature type="binding site" evidence="16">
    <location>
        <position position="218"/>
    </location>
    <ligand>
        <name>Zn(2+)</name>
        <dbReference type="ChEBI" id="CHEBI:29105"/>
        <label>2</label>
        <note>catalytic</note>
    </ligand>
</feature>
<keyword evidence="7 21" id="KW-0732">Signal</keyword>
<dbReference type="SUPFAM" id="SSF55486">
    <property type="entry name" value="Metalloproteases ('zincins'), catalytic domain"/>
    <property type="match status" value="1"/>
</dbReference>
<dbReference type="EMBL" id="KB320706">
    <property type="protein sequence ID" value="ELW64939.1"/>
    <property type="molecule type" value="Genomic_DNA"/>
</dbReference>
<keyword evidence="10 16" id="KW-0862">Zinc</keyword>
<feature type="binding site" evidence="17">
    <location>
        <position position="198"/>
    </location>
    <ligand>
        <name>Ca(2+)</name>
        <dbReference type="ChEBI" id="CHEBI:29108"/>
        <label>3</label>
    </ligand>
</feature>
<dbReference type="PRINTS" id="PR00138">
    <property type="entry name" value="MATRIXIN"/>
</dbReference>
<evidence type="ECO:0000256" key="1">
    <source>
        <dbReference type="ARBA" id="ARBA00004498"/>
    </source>
</evidence>
<feature type="binding site" evidence="17">
    <location>
        <position position="158"/>
    </location>
    <ligand>
        <name>Ca(2+)</name>
        <dbReference type="ChEBI" id="CHEBI:29108"/>
        <label>2</label>
    </ligand>
</feature>
<dbReference type="AlphaFoldDB" id="L9KR42"/>
<dbReference type="Gene3D" id="2.110.10.10">
    <property type="entry name" value="Hemopexin-like domain"/>
    <property type="match status" value="2"/>
</dbReference>
<dbReference type="PANTHER" id="PTHR10201:SF270">
    <property type="entry name" value="STROMELYSIN-2"/>
    <property type="match status" value="1"/>
</dbReference>
<keyword evidence="14" id="KW-1015">Disulfide bond</keyword>